<evidence type="ECO:0000313" key="4">
    <source>
        <dbReference type="Proteomes" id="UP001489509"/>
    </source>
</evidence>
<dbReference type="CDD" id="cd01299">
    <property type="entry name" value="Met_dep_hydrolase_A"/>
    <property type="match status" value="1"/>
</dbReference>
<name>A0ABV1E208_9FIRM</name>
<dbReference type="Gene3D" id="3.20.20.140">
    <property type="entry name" value="Metal-dependent hydrolases"/>
    <property type="match status" value="1"/>
</dbReference>
<dbReference type="PANTHER" id="PTHR43135:SF3">
    <property type="entry name" value="ALPHA-D-RIBOSE 1-METHYLPHOSPHONATE 5-TRIPHOSPHATE DIPHOSPHATASE"/>
    <property type="match status" value="1"/>
</dbReference>
<dbReference type="EMBL" id="JBBMFD010000022">
    <property type="protein sequence ID" value="MEQ2441334.1"/>
    <property type="molecule type" value="Genomic_DNA"/>
</dbReference>
<gene>
    <name evidence="3" type="ORF">WMO26_10895</name>
</gene>
<dbReference type="InterPro" id="IPR011059">
    <property type="entry name" value="Metal-dep_hydrolase_composite"/>
</dbReference>
<evidence type="ECO:0000259" key="2">
    <source>
        <dbReference type="Pfam" id="PF01979"/>
    </source>
</evidence>
<reference evidence="3 4" key="1">
    <citation type="submission" date="2024-03" db="EMBL/GenBank/DDBJ databases">
        <title>Human intestinal bacterial collection.</title>
        <authorList>
            <person name="Pauvert C."/>
            <person name="Hitch T.C.A."/>
            <person name="Clavel T."/>
        </authorList>
    </citation>
    <scope>NUCLEOTIDE SEQUENCE [LARGE SCALE GENOMIC DNA]</scope>
    <source>
        <strain evidence="3 4">CLA-JM-H44</strain>
    </source>
</reference>
<keyword evidence="4" id="KW-1185">Reference proteome</keyword>
<dbReference type="PANTHER" id="PTHR43135">
    <property type="entry name" value="ALPHA-D-RIBOSE 1-METHYLPHOSPHONATE 5-TRIPHOSPHATE DIPHOSPHATASE"/>
    <property type="match status" value="1"/>
</dbReference>
<comment type="caution">
    <text evidence="3">The sequence shown here is derived from an EMBL/GenBank/DDBJ whole genome shotgun (WGS) entry which is preliminary data.</text>
</comment>
<feature type="transmembrane region" description="Helical" evidence="1">
    <location>
        <begin position="12"/>
        <end position="31"/>
    </location>
</feature>
<dbReference type="InterPro" id="IPR032466">
    <property type="entry name" value="Metal_Hydrolase"/>
</dbReference>
<dbReference type="Gene3D" id="2.30.40.10">
    <property type="entry name" value="Urease, subunit C, domain 1"/>
    <property type="match status" value="1"/>
</dbReference>
<dbReference type="RefSeq" id="WP_349220376.1">
    <property type="nucleotide sequence ID" value="NZ_JBBMFD010000022.1"/>
</dbReference>
<dbReference type="InterPro" id="IPR057744">
    <property type="entry name" value="OTAase-like"/>
</dbReference>
<dbReference type="SUPFAM" id="SSF51338">
    <property type="entry name" value="Composite domain of metallo-dependent hydrolases"/>
    <property type="match status" value="1"/>
</dbReference>
<keyword evidence="1" id="KW-0472">Membrane</keyword>
<dbReference type="Pfam" id="PF01979">
    <property type="entry name" value="Amidohydro_1"/>
    <property type="match status" value="1"/>
</dbReference>
<protein>
    <submittedName>
        <fullName evidence="3">Amidohydrolase family protein</fullName>
    </submittedName>
</protein>
<proteinExistence type="predicted"/>
<dbReference type="Proteomes" id="UP001489509">
    <property type="component" value="Unassembled WGS sequence"/>
</dbReference>
<sequence length="649" mass="72946">MPTILGIPLIGWGQIILGAAIVLFIVFKLLARRRRTKTGGYILRDVHIVVGDGSELYHQNVLVKDGLIAQITAQPLVKKHAQVIDGSGKTLMPGLIDCHVHIQGLNNRSDADSDRFLKAEIPEIFKERILPYGVTTVKDLCAPRHFIYKLREQIRTGKIAGPELLAVGPNFTAPDGHPANTLGGNNPWIRKEMAIEVSTPEQVHAGVEKLKRDGVDFLKLTYQGGDYWYFDEKLQIAKMAPTLMRQIIREGNKNGLMATAHVFYKQDVRELLEAGIYGIEHGILDESLDPGDDIIRLWKESGARFVPTVNAMTYEKDPNRLVHSLHNLKVLYDAGIPIAMGTDNMLEMMGGEAEHRELAYYVEAGLTPMQAIVLATKNAAEHLRIASRKGCVKPGMEADLILLDKNPAENISNIQFIDKVFLKGRVVFSQKPIQAYDIPAYRYPADVTSLAYVREDGAEIRKLQISRFAEEKEISQTISREEKAWSTETYTVEENLSAVKWRYTRPSDHTEIEAVRENDFIRLTGSFKGKAQDKRFRIGAGLWYQMMDMAMPAFIQSDREEIVFYSIGTGNNRGAMGLGEFQAKKLGEETVTVNGVSYSCNKVSFVLTMFPWAWTGLYWYDKTTGQMVQSGEKKGSAEKILFRIQPDKT</sequence>
<evidence type="ECO:0000256" key="1">
    <source>
        <dbReference type="SAM" id="Phobius"/>
    </source>
</evidence>
<keyword evidence="1" id="KW-1133">Transmembrane helix</keyword>
<evidence type="ECO:0000313" key="3">
    <source>
        <dbReference type="EMBL" id="MEQ2441334.1"/>
    </source>
</evidence>
<keyword evidence="1" id="KW-0812">Transmembrane</keyword>
<feature type="domain" description="Amidohydrolase-related" evidence="2">
    <location>
        <begin position="90"/>
        <end position="427"/>
    </location>
</feature>
<organism evidence="3 4">
    <name type="scientific">Solibaculum intestinale</name>
    <dbReference type="NCBI Taxonomy" id="3133165"/>
    <lineage>
        <taxon>Bacteria</taxon>
        <taxon>Bacillati</taxon>
        <taxon>Bacillota</taxon>
        <taxon>Clostridia</taxon>
        <taxon>Eubacteriales</taxon>
        <taxon>Oscillospiraceae</taxon>
        <taxon>Solibaculum</taxon>
    </lineage>
</organism>
<dbReference type="SUPFAM" id="SSF51556">
    <property type="entry name" value="Metallo-dependent hydrolases"/>
    <property type="match status" value="1"/>
</dbReference>
<accession>A0ABV1E208</accession>
<dbReference type="InterPro" id="IPR051781">
    <property type="entry name" value="Metallo-dep_Hydrolase"/>
</dbReference>
<dbReference type="InterPro" id="IPR006680">
    <property type="entry name" value="Amidohydro-rel"/>
</dbReference>